<dbReference type="AlphaFoldDB" id="A0A9X2IU27"/>
<dbReference type="GO" id="GO:0015074">
    <property type="term" value="P:DNA integration"/>
    <property type="evidence" value="ECO:0007669"/>
    <property type="project" value="InterPro"/>
</dbReference>
<feature type="compositionally biased region" description="Basic and acidic residues" evidence="1">
    <location>
        <begin position="648"/>
        <end position="657"/>
    </location>
</feature>
<dbReference type="Pfam" id="PF09299">
    <property type="entry name" value="Mu-transpos_C"/>
    <property type="match status" value="1"/>
</dbReference>
<feature type="domain" description="Integrase catalytic" evidence="2">
    <location>
        <begin position="183"/>
        <end position="413"/>
    </location>
</feature>
<dbReference type="GO" id="GO:0003676">
    <property type="term" value="F:nucleic acid binding"/>
    <property type="evidence" value="ECO:0007669"/>
    <property type="project" value="InterPro"/>
</dbReference>
<evidence type="ECO:0000256" key="1">
    <source>
        <dbReference type="SAM" id="MobiDB-lite"/>
    </source>
</evidence>
<proteinExistence type="predicted"/>
<comment type="caution">
    <text evidence="3">The sequence shown here is derived from an EMBL/GenBank/DDBJ whole genome shotgun (WGS) entry which is preliminary data.</text>
</comment>
<evidence type="ECO:0000313" key="3">
    <source>
        <dbReference type="EMBL" id="MCM6772417.1"/>
    </source>
</evidence>
<dbReference type="SUPFAM" id="SSF53098">
    <property type="entry name" value="Ribonuclease H-like"/>
    <property type="match status" value="1"/>
</dbReference>
<protein>
    <submittedName>
        <fullName evidence="3">Mu transposase C-terminal domain-containing protein</fullName>
    </submittedName>
</protein>
<dbReference type="Proteomes" id="UP001139157">
    <property type="component" value="Unassembled WGS sequence"/>
</dbReference>
<feature type="compositionally biased region" description="Pro residues" evidence="1">
    <location>
        <begin position="617"/>
        <end position="633"/>
    </location>
</feature>
<feature type="region of interest" description="Disordered" evidence="1">
    <location>
        <begin position="551"/>
        <end position="679"/>
    </location>
</feature>
<accession>A0A9X2IU27</accession>
<dbReference type="InterPro" id="IPR012337">
    <property type="entry name" value="RNaseH-like_sf"/>
</dbReference>
<reference evidence="3" key="1">
    <citation type="submission" date="2022-06" db="EMBL/GenBank/DDBJ databases">
        <title>Novel species in genus nocardia.</title>
        <authorList>
            <person name="Li F."/>
        </authorList>
    </citation>
    <scope>NUCLEOTIDE SEQUENCE</scope>
    <source>
        <strain evidence="3">CDC141</strain>
    </source>
</reference>
<feature type="compositionally biased region" description="Basic and acidic residues" evidence="1">
    <location>
        <begin position="584"/>
        <end position="597"/>
    </location>
</feature>
<evidence type="ECO:0000313" key="4">
    <source>
        <dbReference type="Proteomes" id="UP001139157"/>
    </source>
</evidence>
<dbReference type="RefSeq" id="WP_251909273.1">
    <property type="nucleotide sequence ID" value="NZ_JAMRXG010000001.1"/>
</dbReference>
<dbReference type="InterPro" id="IPR015378">
    <property type="entry name" value="Transposase-like_Mu_C"/>
</dbReference>
<sequence length="679" mass="75797">MHLLDSMSEAQRQQAAFWFDEMYEVRHGIRPSQRAVMAADPPAPAGTVAQRLAAQRDALRDKGIEVSMQTMWRRWSEFTRRGIIGVADKRGLPRRTRRPAYDPQLLEVIDAVRRRFTSKSTPSKKQVIELVTREAAERGIPIPSRSRLYTLLDETDRGSHTFGLATTRRSRNSSPHRDFDVALAMYPGQQLQFDTTPLDLFARTVDGSTQKIALAAGVDVATRTVGGALLRPVAAKAVDATNLLLRVMTPLPMRPGWERELSVAQSYLPEELTVPAGQLATDIAAKPVLDVESVIVDRDRIFVCDTFLRALETRGISYRLAGKGEPTAKPIIESFFRSLGEDFVRWVKGYKGNSVARRGRHPERDAVWPLPVLQTLLEEWIVSVYQNRPHSGLTLPGAPTVAISPNAMFKAMSECVPGRASVLTREEWIALLPAVDQRINDYGVRVNKLVYRSDAVRRLARARSTRTAVDGKWNIRYDPYNLMQVWVRNDDPRRADSDPLWLEATWVLARHATVPFGLDVLDAVCAAVRDPRHVTDREVLERSERLHALLLAGPANSATSTRRRTKARRSPTHRERRAAVRNVEVVRLDEVSSHDILRPTPPIPAADSENTTDTGPQPEPVGPPAASDPPPTDPALSSPQPSPPRASPARERPRSRAADPTVDDLALPPLRSANYNEIW</sequence>
<keyword evidence="4" id="KW-1185">Reference proteome</keyword>
<evidence type="ECO:0000259" key="2">
    <source>
        <dbReference type="PROSITE" id="PS50994"/>
    </source>
</evidence>
<gene>
    <name evidence="3" type="ORF">NDR86_02900</name>
</gene>
<organism evidence="3 4">
    <name type="scientific">Nocardia pulmonis</name>
    <dbReference type="NCBI Taxonomy" id="2951408"/>
    <lineage>
        <taxon>Bacteria</taxon>
        <taxon>Bacillati</taxon>
        <taxon>Actinomycetota</taxon>
        <taxon>Actinomycetes</taxon>
        <taxon>Mycobacteriales</taxon>
        <taxon>Nocardiaceae</taxon>
        <taxon>Nocardia</taxon>
    </lineage>
</organism>
<dbReference type="Gene3D" id="3.30.420.10">
    <property type="entry name" value="Ribonuclease H-like superfamily/Ribonuclease H"/>
    <property type="match status" value="1"/>
</dbReference>
<dbReference type="InterPro" id="IPR036397">
    <property type="entry name" value="RNaseH_sf"/>
</dbReference>
<name>A0A9X2IU27_9NOCA</name>
<dbReference type="PROSITE" id="PS50994">
    <property type="entry name" value="INTEGRASE"/>
    <property type="match status" value="1"/>
</dbReference>
<feature type="compositionally biased region" description="Basic residues" evidence="1">
    <location>
        <begin position="561"/>
        <end position="576"/>
    </location>
</feature>
<dbReference type="InterPro" id="IPR001584">
    <property type="entry name" value="Integrase_cat-core"/>
</dbReference>
<dbReference type="EMBL" id="JAMRXG010000001">
    <property type="protein sequence ID" value="MCM6772417.1"/>
    <property type="molecule type" value="Genomic_DNA"/>
</dbReference>